<reference evidence="8 9" key="1">
    <citation type="submission" date="2014-01" db="EMBL/GenBank/DDBJ databases">
        <title>Full genme sequencing of cellulolytic bacterium Gynuella sunshinyii YC6258T gen. nov., sp. nov.</title>
        <authorList>
            <person name="Khan H."/>
            <person name="Chung E.J."/>
            <person name="Chung Y.R."/>
        </authorList>
    </citation>
    <scope>NUCLEOTIDE SEQUENCE [LARGE SCALE GENOMIC DNA]</scope>
    <source>
        <strain evidence="8 9">YC6258</strain>
    </source>
</reference>
<evidence type="ECO:0000256" key="6">
    <source>
        <dbReference type="PIRNR" id="PIRNR002889"/>
    </source>
</evidence>
<evidence type="ECO:0000259" key="7">
    <source>
        <dbReference type="Pfam" id="PF00460"/>
    </source>
</evidence>
<comment type="subcellular location">
    <subcellularLocation>
        <location evidence="1 6">Bacterial flagellum basal body</location>
    </subcellularLocation>
</comment>
<comment type="similarity">
    <text evidence="2 6">Belongs to the flagella basal body rod proteins family.</text>
</comment>
<keyword evidence="8" id="KW-0282">Flagellum</keyword>
<proteinExistence type="inferred from homology"/>
<comment type="function">
    <text evidence="5 6">Structural component of flagellum, the bacterial motility apparatus. Part of the rod structure of flagellar basal body.</text>
</comment>
<name>A0A0C5VR58_9GAMM</name>
<keyword evidence="4 6" id="KW-0975">Bacterial flagellum</keyword>
<dbReference type="STRING" id="1445510.YC6258_00669"/>
<dbReference type="EMBL" id="CP007142">
    <property type="protein sequence ID" value="AJQ92719.1"/>
    <property type="molecule type" value="Genomic_DNA"/>
</dbReference>
<dbReference type="AlphaFoldDB" id="A0A0C5VR58"/>
<dbReference type="GO" id="GO:0071973">
    <property type="term" value="P:bacterial-type flagellum-dependent cell motility"/>
    <property type="evidence" value="ECO:0007669"/>
    <property type="project" value="InterPro"/>
</dbReference>
<dbReference type="PIRSF" id="PIRSF002889">
    <property type="entry name" value="Rod_FlgB"/>
    <property type="match status" value="1"/>
</dbReference>
<dbReference type="RefSeq" id="WP_044615716.1">
    <property type="nucleotide sequence ID" value="NZ_CP007142.1"/>
</dbReference>
<dbReference type="InterPro" id="IPR019776">
    <property type="entry name" value="Flagellar_basal_body_rod_CS"/>
</dbReference>
<dbReference type="Proteomes" id="UP000032266">
    <property type="component" value="Chromosome"/>
</dbReference>
<evidence type="ECO:0000313" key="8">
    <source>
        <dbReference type="EMBL" id="AJQ92719.1"/>
    </source>
</evidence>
<dbReference type="GO" id="GO:0030694">
    <property type="term" value="C:bacterial-type flagellum basal body, rod"/>
    <property type="evidence" value="ECO:0007669"/>
    <property type="project" value="InterPro"/>
</dbReference>
<dbReference type="InterPro" id="IPR001444">
    <property type="entry name" value="Flag_bb_rod_N"/>
</dbReference>
<dbReference type="OrthoDB" id="9788334at2"/>
<evidence type="ECO:0000313" key="9">
    <source>
        <dbReference type="Proteomes" id="UP000032266"/>
    </source>
</evidence>
<dbReference type="KEGG" id="gsn:YC6258_00669"/>
<gene>
    <name evidence="8" type="ORF">YC6258_00669</name>
</gene>
<comment type="subunit">
    <text evidence="6">The basal body constitutes a major portion of the flagellar organelle and consists of a number of rings mounted on a central rod.</text>
</comment>
<evidence type="ECO:0000256" key="1">
    <source>
        <dbReference type="ARBA" id="ARBA00004117"/>
    </source>
</evidence>
<dbReference type="HOGENOM" id="CLU_2093398_0_0_6"/>
<dbReference type="PROSITE" id="PS00588">
    <property type="entry name" value="FLAGELLA_BB_ROD"/>
    <property type="match status" value="1"/>
</dbReference>
<sequence length="116" mass="12692">MTHILNSLLPATLTALDALSLNQKLLASNIANANTKGYSPSHLDFEAYMDSVLQNLDTSHATDKRIGAYVQQTSGEVQLDMELGLMSENLQKYKAIMDVLNRQTSLIQLAITGRGI</sequence>
<keyword evidence="8" id="KW-0969">Cilium</keyword>
<organism evidence="8 9">
    <name type="scientific">Gynuella sunshinyii YC6258</name>
    <dbReference type="NCBI Taxonomy" id="1445510"/>
    <lineage>
        <taxon>Bacteria</taxon>
        <taxon>Pseudomonadati</taxon>
        <taxon>Pseudomonadota</taxon>
        <taxon>Gammaproteobacteria</taxon>
        <taxon>Oceanospirillales</taxon>
        <taxon>Saccharospirillaceae</taxon>
        <taxon>Gynuella</taxon>
    </lineage>
</organism>
<keyword evidence="8" id="KW-0966">Cell projection</keyword>
<keyword evidence="9" id="KW-1185">Reference proteome</keyword>
<evidence type="ECO:0000256" key="3">
    <source>
        <dbReference type="ARBA" id="ARBA00014376"/>
    </source>
</evidence>
<evidence type="ECO:0000256" key="2">
    <source>
        <dbReference type="ARBA" id="ARBA00009677"/>
    </source>
</evidence>
<accession>A0A0C5VR58</accession>
<dbReference type="Pfam" id="PF00460">
    <property type="entry name" value="Flg_bb_rod"/>
    <property type="match status" value="1"/>
</dbReference>
<evidence type="ECO:0000256" key="4">
    <source>
        <dbReference type="ARBA" id="ARBA00023143"/>
    </source>
</evidence>
<evidence type="ECO:0000256" key="5">
    <source>
        <dbReference type="ARBA" id="ARBA00024934"/>
    </source>
</evidence>
<feature type="domain" description="Flagellar basal body rod protein N-terminal" evidence="7">
    <location>
        <begin position="14"/>
        <end position="38"/>
    </location>
</feature>
<protein>
    <recommendedName>
        <fullName evidence="3 6">Flagellar basal body rod protein FlgB</fullName>
    </recommendedName>
</protein>
<dbReference type="InterPro" id="IPR006300">
    <property type="entry name" value="FlgB"/>
</dbReference>